<dbReference type="EMBL" id="NPEX01000049">
    <property type="protein sequence ID" value="RAI44334.1"/>
    <property type="molecule type" value="Genomic_DNA"/>
</dbReference>
<evidence type="ECO:0000256" key="2">
    <source>
        <dbReference type="ARBA" id="ARBA00023125"/>
    </source>
</evidence>
<dbReference type="PROSITE" id="PS50949">
    <property type="entry name" value="HTH_GNTR"/>
    <property type="match status" value="1"/>
</dbReference>
<feature type="domain" description="HTH gntR-type" evidence="4">
    <location>
        <begin position="4"/>
        <end position="71"/>
    </location>
</feature>
<dbReference type="InterPro" id="IPR036388">
    <property type="entry name" value="WH-like_DNA-bd_sf"/>
</dbReference>
<evidence type="ECO:0000259" key="4">
    <source>
        <dbReference type="PROSITE" id="PS50949"/>
    </source>
</evidence>
<keyword evidence="6" id="KW-1185">Reference proteome</keyword>
<dbReference type="AlphaFoldDB" id="A0A327L253"/>
<keyword evidence="1" id="KW-0805">Transcription regulation</keyword>
<evidence type="ECO:0000256" key="1">
    <source>
        <dbReference type="ARBA" id="ARBA00023015"/>
    </source>
</evidence>
<dbReference type="SMART" id="SM00345">
    <property type="entry name" value="HTH_GNTR"/>
    <property type="match status" value="1"/>
</dbReference>
<dbReference type="SMART" id="SM00895">
    <property type="entry name" value="FCD"/>
    <property type="match status" value="1"/>
</dbReference>
<dbReference type="OrthoDB" id="7005926at2"/>
<dbReference type="RefSeq" id="WP_111418848.1">
    <property type="nucleotide sequence ID" value="NZ_NPEX01000049.1"/>
</dbReference>
<dbReference type="InterPro" id="IPR036390">
    <property type="entry name" value="WH_DNA-bd_sf"/>
</dbReference>
<sequence length="297" mass="32670">METTPLPQKLAVQIGDLIRAGGAAAGTRLPERKLAEQLRVSRSPVRRALRILAGQGVVGATAGGGFVVLAPEAIPGVAGPPAAEDDAPYLRIAADRLDGLLPDRVTETALMRRYDLTRPRLGAILRRIAAEGWIERLPGHGWAFLPVLTSLQAYADSYRFRLVIEPAAILEPGFVLDRAAVAACRAEQQALVDGEIRRVSTAALFDLNSRFHEVVIACSGNTFFVDGLRRIDRLRRLIEYRQSLDRDRAVVRCREHVRLADLLLAGRRDEASAFMREHLASVGVEKILEKPESRPRP</sequence>
<evidence type="ECO:0000313" key="6">
    <source>
        <dbReference type="Proteomes" id="UP000249130"/>
    </source>
</evidence>
<accession>A0A327L253</accession>
<organism evidence="5 6">
    <name type="scientific">Rhodoplanes roseus</name>
    <dbReference type="NCBI Taxonomy" id="29409"/>
    <lineage>
        <taxon>Bacteria</taxon>
        <taxon>Pseudomonadati</taxon>
        <taxon>Pseudomonadota</taxon>
        <taxon>Alphaproteobacteria</taxon>
        <taxon>Hyphomicrobiales</taxon>
        <taxon>Nitrobacteraceae</taxon>
        <taxon>Rhodoplanes</taxon>
    </lineage>
</organism>
<dbReference type="SUPFAM" id="SSF46785">
    <property type="entry name" value="Winged helix' DNA-binding domain"/>
    <property type="match status" value="1"/>
</dbReference>
<dbReference type="GO" id="GO:0003677">
    <property type="term" value="F:DNA binding"/>
    <property type="evidence" value="ECO:0007669"/>
    <property type="project" value="UniProtKB-KW"/>
</dbReference>
<dbReference type="SUPFAM" id="SSF48008">
    <property type="entry name" value="GntR ligand-binding domain-like"/>
    <property type="match status" value="1"/>
</dbReference>
<dbReference type="GO" id="GO:0003700">
    <property type="term" value="F:DNA-binding transcription factor activity"/>
    <property type="evidence" value="ECO:0007669"/>
    <property type="project" value="InterPro"/>
</dbReference>
<keyword evidence="2" id="KW-0238">DNA-binding</keyword>
<dbReference type="Pfam" id="PF00392">
    <property type="entry name" value="GntR"/>
    <property type="match status" value="1"/>
</dbReference>
<evidence type="ECO:0000256" key="3">
    <source>
        <dbReference type="ARBA" id="ARBA00023163"/>
    </source>
</evidence>
<reference evidence="5 6" key="1">
    <citation type="submission" date="2017-07" db="EMBL/GenBank/DDBJ databases">
        <title>Draft Genome Sequences of Select Purple Nonsulfur Bacteria.</title>
        <authorList>
            <person name="Lasarre B."/>
            <person name="Mckinlay J.B."/>
        </authorList>
    </citation>
    <scope>NUCLEOTIDE SEQUENCE [LARGE SCALE GENOMIC DNA]</scope>
    <source>
        <strain evidence="5 6">DSM 5909</strain>
    </source>
</reference>
<dbReference type="PANTHER" id="PTHR43537:SF24">
    <property type="entry name" value="GLUCONATE OPERON TRANSCRIPTIONAL REPRESSOR"/>
    <property type="match status" value="1"/>
</dbReference>
<dbReference type="InterPro" id="IPR008920">
    <property type="entry name" value="TF_FadR/GntR_C"/>
</dbReference>
<protein>
    <submittedName>
        <fullName evidence="5">GntR family transcriptional regulator</fullName>
    </submittedName>
</protein>
<dbReference type="Pfam" id="PF07729">
    <property type="entry name" value="FCD"/>
    <property type="match status" value="1"/>
</dbReference>
<proteinExistence type="predicted"/>
<name>A0A327L253_9BRAD</name>
<dbReference type="Gene3D" id="1.10.10.10">
    <property type="entry name" value="Winged helix-like DNA-binding domain superfamily/Winged helix DNA-binding domain"/>
    <property type="match status" value="1"/>
</dbReference>
<dbReference type="PANTHER" id="PTHR43537">
    <property type="entry name" value="TRANSCRIPTIONAL REGULATOR, GNTR FAMILY"/>
    <property type="match status" value="1"/>
</dbReference>
<dbReference type="InterPro" id="IPR011711">
    <property type="entry name" value="GntR_C"/>
</dbReference>
<keyword evidence="3" id="KW-0804">Transcription</keyword>
<comment type="caution">
    <text evidence="5">The sequence shown here is derived from an EMBL/GenBank/DDBJ whole genome shotgun (WGS) entry which is preliminary data.</text>
</comment>
<evidence type="ECO:0000313" key="5">
    <source>
        <dbReference type="EMBL" id="RAI44334.1"/>
    </source>
</evidence>
<dbReference type="PRINTS" id="PR00035">
    <property type="entry name" value="HTHGNTR"/>
</dbReference>
<dbReference type="Gene3D" id="1.20.120.530">
    <property type="entry name" value="GntR ligand-binding domain-like"/>
    <property type="match status" value="1"/>
</dbReference>
<dbReference type="Proteomes" id="UP000249130">
    <property type="component" value="Unassembled WGS sequence"/>
</dbReference>
<dbReference type="InterPro" id="IPR000524">
    <property type="entry name" value="Tscrpt_reg_HTH_GntR"/>
</dbReference>
<gene>
    <name evidence="5" type="ORF">CH341_09730</name>
</gene>